<evidence type="ECO:0000256" key="1">
    <source>
        <dbReference type="ARBA" id="ARBA00004651"/>
    </source>
</evidence>
<name>A0A150X6U0_ROSEK</name>
<evidence type="ECO:0000259" key="7">
    <source>
        <dbReference type="Pfam" id="PF13396"/>
    </source>
</evidence>
<gene>
    <name evidence="8" type="ORF">MB14_04395</name>
</gene>
<dbReference type="InterPro" id="IPR027379">
    <property type="entry name" value="CLS_N"/>
</dbReference>
<evidence type="ECO:0000256" key="2">
    <source>
        <dbReference type="ARBA" id="ARBA00022475"/>
    </source>
</evidence>
<keyword evidence="4 6" id="KW-1133">Transmembrane helix</keyword>
<comment type="subcellular location">
    <subcellularLocation>
        <location evidence="1">Cell membrane</location>
        <topology evidence="1">Multi-pass membrane protein</topology>
    </subcellularLocation>
</comment>
<keyword evidence="3 6" id="KW-0812">Transmembrane</keyword>
<evidence type="ECO:0000313" key="9">
    <source>
        <dbReference type="Proteomes" id="UP000075583"/>
    </source>
</evidence>
<dbReference type="AlphaFoldDB" id="A0A150X6U0"/>
<dbReference type="OrthoDB" id="1123449at2"/>
<dbReference type="Pfam" id="PF13396">
    <property type="entry name" value="PLDc_N"/>
    <property type="match status" value="1"/>
</dbReference>
<dbReference type="Proteomes" id="UP000075583">
    <property type="component" value="Unassembled WGS sequence"/>
</dbReference>
<keyword evidence="9" id="KW-1185">Reference proteome</keyword>
<proteinExistence type="predicted"/>
<protein>
    <recommendedName>
        <fullName evidence="7">Cardiolipin synthase N-terminal domain-containing protein</fullName>
    </recommendedName>
</protein>
<feature type="domain" description="Cardiolipin synthase N-terminal" evidence="7">
    <location>
        <begin position="17"/>
        <end position="56"/>
    </location>
</feature>
<keyword evidence="2" id="KW-1003">Cell membrane</keyword>
<evidence type="ECO:0000256" key="4">
    <source>
        <dbReference type="ARBA" id="ARBA00022989"/>
    </source>
</evidence>
<dbReference type="EMBL" id="LQZQ01000045">
    <property type="protein sequence ID" value="KYG74457.1"/>
    <property type="molecule type" value="Genomic_DNA"/>
</dbReference>
<sequence>MEITDILVPAVILLAIVLWAWALVDLSKSRFKSGRANLIWLLIILFSPVMGSILYFQLKKGYTERRPRQFQPKFN</sequence>
<dbReference type="STRING" id="279360.MB14_04395"/>
<feature type="transmembrane region" description="Helical" evidence="6">
    <location>
        <begin position="6"/>
        <end position="26"/>
    </location>
</feature>
<dbReference type="RefSeq" id="WP_062591565.1">
    <property type="nucleotide sequence ID" value="NZ_LQZQ01000045.1"/>
</dbReference>
<accession>A0A150X6U0</accession>
<evidence type="ECO:0000256" key="3">
    <source>
        <dbReference type="ARBA" id="ARBA00022692"/>
    </source>
</evidence>
<organism evidence="8 9">
    <name type="scientific">Roseivirga ehrenbergii (strain DSM 102268 / JCM 13514 / KCTC 12282 / NCIMB 14502 / KMM 6017)</name>
    <dbReference type="NCBI Taxonomy" id="279360"/>
    <lineage>
        <taxon>Bacteria</taxon>
        <taxon>Pseudomonadati</taxon>
        <taxon>Bacteroidota</taxon>
        <taxon>Cytophagia</taxon>
        <taxon>Cytophagales</taxon>
        <taxon>Roseivirgaceae</taxon>
        <taxon>Roseivirga</taxon>
    </lineage>
</organism>
<comment type="caution">
    <text evidence="8">The sequence shown here is derived from an EMBL/GenBank/DDBJ whole genome shotgun (WGS) entry which is preliminary data.</text>
</comment>
<feature type="transmembrane region" description="Helical" evidence="6">
    <location>
        <begin position="38"/>
        <end position="58"/>
    </location>
</feature>
<evidence type="ECO:0000256" key="6">
    <source>
        <dbReference type="SAM" id="Phobius"/>
    </source>
</evidence>
<evidence type="ECO:0000256" key="5">
    <source>
        <dbReference type="ARBA" id="ARBA00023136"/>
    </source>
</evidence>
<evidence type="ECO:0000313" key="8">
    <source>
        <dbReference type="EMBL" id="KYG74457.1"/>
    </source>
</evidence>
<dbReference type="GO" id="GO:0005886">
    <property type="term" value="C:plasma membrane"/>
    <property type="evidence" value="ECO:0007669"/>
    <property type="project" value="UniProtKB-SubCell"/>
</dbReference>
<reference evidence="8" key="1">
    <citation type="submission" date="2016-01" db="EMBL/GenBank/DDBJ databases">
        <title>Genome sequencing of Roseivirga ehrenbergii KMM 6017.</title>
        <authorList>
            <person name="Selvaratnam C."/>
            <person name="Thevarajoo S."/>
            <person name="Goh K.M."/>
            <person name="Ee R."/>
            <person name="Chan K.-G."/>
            <person name="Chong C.S."/>
        </authorList>
    </citation>
    <scope>NUCLEOTIDE SEQUENCE [LARGE SCALE GENOMIC DNA]</scope>
    <source>
        <strain evidence="8">KMM 6017</strain>
    </source>
</reference>
<keyword evidence="5 6" id="KW-0472">Membrane</keyword>